<organism evidence="1 2">
    <name type="scientific">Panagrolaimus sp. ES5</name>
    <dbReference type="NCBI Taxonomy" id="591445"/>
    <lineage>
        <taxon>Eukaryota</taxon>
        <taxon>Metazoa</taxon>
        <taxon>Ecdysozoa</taxon>
        <taxon>Nematoda</taxon>
        <taxon>Chromadorea</taxon>
        <taxon>Rhabditida</taxon>
        <taxon>Tylenchina</taxon>
        <taxon>Panagrolaimomorpha</taxon>
        <taxon>Panagrolaimoidea</taxon>
        <taxon>Panagrolaimidae</taxon>
        <taxon>Panagrolaimus</taxon>
    </lineage>
</organism>
<dbReference type="Proteomes" id="UP000887579">
    <property type="component" value="Unplaced"/>
</dbReference>
<protein>
    <submittedName>
        <fullName evidence="2">Uncharacterized protein</fullName>
    </submittedName>
</protein>
<evidence type="ECO:0000313" key="1">
    <source>
        <dbReference type="Proteomes" id="UP000887579"/>
    </source>
</evidence>
<proteinExistence type="predicted"/>
<name>A0AC34FQD3_9BILA</name>
<reference evidence="2" key="1">
    <citation type="submission" date="2022-11" db="UniProtKB">
        <authorList>
            <consortium name="WormBaseParasite"/>
        </authorList>
    </citation>
    <scope>IDENTIFICATION</scope>
</reference>
<evidence type="ECO:0000313" key="2">
    <source>
        <dbReference type="WBParaSite" id="ES5_v2.g19544.t1"/>
    </source>
</evidence>
<dbReference type="WBParaSite" id="ES5_v2.g19544.t1">
    <property type="protein sequence ID" value="ES5_v2.g19544.t1"/>
    <property type="gene ID" value="ES5_v2.g19544"/>
</dbReference>
<sequence>MVLHVGVRAYSLEVYDDFKIVFLAFPEDLSKIDLMYEEIKSKVVGELGCACFVFNFVSNDFRRKVVHTGLAFGFKKVQIINWVSELYIDAIFQSKYKPKNDEVVWIFRGDECYVWKKENNIAKYYGQSFQDFIEQKDFEKVKRDTKLDEFPNIILCNFKFEKGFLEDYAPDAQIFSYTQIGSKSSAVFVKTQIMAGVSDVTDFDANTISDSFSLQIGNKKLFLRATNLPFAQSRRLKLKEEDKNIQIYYNNHAENIELPTCVDLLVTLEIDINGIFSFHFKRLEL</sequence>
<accession>A0AC34FQD3</accession>